<dbReference type="OrthoDB" id="3252135at2759"/>
<reference evidence="1" key="2">
    <citation type="submission" date="2021-10" db="EMBL/GenBank/DDBJ databases">
        <title>Phylogenomics reveals ancestral predisposition of the termite-cultivated fungus Termitomyces towards a domesticated lifestyle.</title>
        <authorList>
            <person name="Auxier B."/>
            <person name="Grum-Grzhimaylo A."/>
            <person name="Cardenas M.E."/>
            <person name="Lodge J.D."/>
            <person name="Laessoe T."/>
            <person name="Pedersen O."/>
            <person name="Smith M.E."/>
            <person name="Kuyper T.W."/>
            <person name="Franco-Molano E.A."/>
            <person name="Baroni T.J."/>
            <person name="Aanen D.K."/>
        </authorList>
    </citation>
    <scope>NUCLEOTIDE SEQUENCE</scope>
    <source>
        <strain evidence="1">D49</strain>
    </source>
</reference>
<evidence type="ECO:0000313" key="2">
    <source>
        <dbReference type="Proteomes" id="UP000717328"/>
    </source>
</evidence>
<dbReference type="AlphaFoldDB" id="A0A9P7G0S9"/>
<comment type="caution">
    <text evidence="1">The sequence shown here is derived from an EMBL/GenBank/DDBJ whole genome shotgun (WGS) entry which is preliminary data.</text>
</comment>
<dbReference type="InterPro" id="IPR014752">
    <property type="entry name" value="Arrestin-like_C"/>
</dbReference>
<proteinExistence type="predicted"/>
<dbReference type="Proteomes" id="UP000717328">
    <property type="component" value="Unassembled WGS sequence"/>
</dbReference>
<accession>A0A9P7G0S9</accession>
<dbReference type="Gene3D" id="2.60.40.640">
    <property type="match status" value="1"/>
</dbReference>
<dbReference type="EMBL" id="JABCKI010005750">
    <property type="protein sequence ID" value="KAG5638677.1"/>
    <property type="molecule type" value="Genomic_DNA"/>
</dbReference>
<sequence length="434" mass="48252">MPPSPLDLIADELKCVSLPLYTPSEPSPRYSCEPSVDERTLQQTPRISRSAPTGEYIKKSGKVIVTLFEQEHGVEIPTYGRRDEITGTVYLQAPERVTQVVLKIEGRLNTIISDGGSRSITVLSRSHTLWRKESSQGISNVIPFSYLLPSHFTHAGSERPLPPTYYVGSSGIPALHVRSDYTIAISVTRSRHHNLDFLTKVDHIKIPFLYHPRTRANRPIVPSPSFFSTVKTSPEEWYQVFTAMKTRVSSNIEPIYCHLFIPGARVFGLKDKIPIHIQMSGPLDSLQKLLMPQARNAPPPPAWSRETREKCPAHSKPKIKVSILRQTHVESRGRKGWKNTTIGDGEIWEVPPAICEAQGAVHLDWEGELIAHDTIAVGGFAAGNVVVKDFIVLTVDPPTVGNHPSTFLALQMSVPVRIVTDSYVEVTDYEPPAA</sequence>
<reference evidence="1" key="1">
    <citation type="submission" date="2021-02" db="EMBL/GenBank/DDBJ databases">
        <authorList>
            <person name="Nieuwenhuis M."/>
            <person name="Van De Peppel L.J.J."/>
        </authorList>
    </citation>
    <scope>NUCLEOTIDE SEQUENCE</scope>
    <source>
        <strain evidence="1">D49</strain>
    </source>
</reference>
<organism evidence="1 2">
    <name type="scientific">Sphagnurus paluster</name>
    <dbReference type="NCBI Taxonomy" id="117069"/>
    <lineage>
        <taxon>Eukaryota</taxon>
        <taxon>Fungi</taxon>
        <taxon>Dikarya</taxon>
        <taxon>Basidiomycota</taxon>
        <taxon>Agaricomycotina</taxon>
        <taxon>Agaricomycetes</taxon>
        <taxon>Agaricomycetidae</taxon>
        <taxon>Agaricales</taxon>
        <taxon>Tricholomatineae</taxon>
        <taxon>Lyophyllaceae</taxon>
        <taxon>Sphagnurus</taxon>
    </lineage>
</organism>
<name>A0A9P7G0S9_9AGAR</name>
<gene>
    <name evidence="1" type="ORF">H0H81_011057</name>
</gene>
<keyword evidence="2" id="KW-1185">Reference proteome</keyword>
<evidence type="ECO:0000313" key="1">
    <source>
        <dbReference type="EMBL" id="KAG5638677.1"/>
    </source>
</evidence>
<protein>
    <submittedName>
        <fullName evidence="1">Uncharacterized protein</fullName>
    </submittedName>
</protein>